<evidence type="ECO:0000313" key="1">
    <source>
        <dbReference type="EMBL" id="GIJ27710.1"/>
    </source>
</evidence>
<proteinExistence type="predicted"/>
<comment type="caution">
    <text evidence="1">The sequence shown here is derived from an EMBL/GenBank/DDBJ whole genome shotgun (WGS) entry which is preliminary data.</text>
</comment>
<gene>
    <name evidence="1" type="ORF">Vqi01_28720</name>
</gene>
<organism evidence="1 2">
    <name type="scientific">Micromonospora qiuiae</name>
    <dbReference type="NCBI Taxonomy" id="502268"/>
    <lineage>
        <taxon>Bacteria</taxon>
        <taxon>Bacillati</taxon>
        <taxon>Actinomycetota</taxon>
        <taxon>Actinomycetes</taxon>
        <taxon>Micromonosporales</taxon>
        <taxon>Micromonosporaceae</taxon>
        <taxon>Micromonospora</taxon>
    </lineage>
</organism>
<keyword evidence="2" id="KW-1185">Reference proteome</keyword>
<evidence type="ECO:0000313" key="2">
    <source>
        <dbReference type="Proteomes" id="UP000653076"/>
    </source>
</evidence>
<protein>
    <submittedName>
        <fullName evidence="1">Uncharacterized protein</fullName>
    </submittedName>
</protein>
<sequence>MDVLRVEATQPRQFVSATGHRVSGGGQPGGEGVEVGPQQGGCALRAGRKWSSTLQVQFGSVPTEPATAVGRESRRFGQFGEAEDADVEGVWQVLQDPGAGELNVMNHDFQPTASG</sequence>
<accession>A0ABQ4JCL9</accession>
<dbReference type="Proteomes" id="UP000653076">
    <property type="component" value="Unassembled WGS sequence"/>
</dbReference>
<name>A0ABQ4JCL9_9ACTN</name>
<dbReference type="EMBL" id="BOPC01000036">
    <property type="protein sequence ID" value="GIJ27710.1"/>
    <property type="molecule type" value="Genomic_DNA"/>
</dbReference>
<reference evidence="1 2" key="1">
    <citation type="submission" date="2021-01" db="EMBL/GenBank/DDBJ databases">
        <title>Whole genome shotgun sequence of Verrucosispora qiuiae NBRC 106684.</title>
        <authorList>
            <person name="Komaki H."/>
            <person name="Tamura T."/>
        </authorList>
    </citation>
    <scope>NUCLEOTIDE SEQUENCE [LARGE SCALE GENOMIC DNA]</scope>
    <source>
        <strain evidence="1 2">NBRC 106684</strain>
    </source>
</reference>